<dbReference type="EMBL" id="JAVDYG010000001">
    <property type="protein sequence ID" value="MDR7362014.1"/>
    <property type="molecule type" value="Genomic_DNA"/>
</dbReference>
<feature type="transmembrane region" description="Helical" evidence="6">
    <location>
        <begin position="129"/>
        <end position="151"/>
    </location>
</feature>
<protein>
    <submittedName>
        <fullName evidence="7">O-antigen/teichoic acid export membrane protein</fullName>
    </submittedName>
</protein>
<feature type="transmembrane region" description="Helical" evidence="6">
    <location>
        <begin position="184"/>
        <end position="204"/>
    </location>
</feature>
<keyword evidence="8" id="KW-1185">Reference proteome</keyword>
<reference evidence="7 8" key="1">
    <citation type="submission" date="2023-07" db="EMBL/GenBank/DDBJ databases">
        <title>Sequencing the genomes of 1000 actinobacteria strains.</title>
        <authorList>
            <person name="Klenk H.-P."/>
        </authorList>
    </citation>
    <scope>NUCLEOTIDE SEQUENCE [LARGE SCALE GENOMIC DNA]</scope>
    <source>
        <strain evidence="7 8">DSM 19426</strain>
    </source>
</reference>
<dbReference type="Proteomes" id="UP001183648">
    <property type="component" value="Unassembled WGS sequence"/>
</dbReference>
<accession>A0ABU2BWQ8</accession>
<organism evidence="7 8">
    <name type="scientific">Nocardioides marmoribigeumensis</name>
    <dbReference type="NCBI Taxonomy" id="433649"/>
    <lineage>
        <taxon>Bacteria</taxon>
        <taxon>Bacillati</taxon>
        <taxon>Actinomycetota</taxon>
        <taxon>Actinomycetes</taxon>
        <taxon>Propionibacteriales</taxon>
        <taxon>Nocardioidaceae</taxon>
        <taxon>Nocardioides</taxon>
    </lineage>
</organism>
<dbReference type="PANTHER" id="PTHR30250:SF11">
    <property type="entry name" value="O-ANTIGEN TRANSPORTER-RELATED"/>
    <property type="match status" value="1"/>
</dbReference>
<evidence type="ECO:0000256" key="3">
    <source>
        <dbReference type="ARBA" id="ARBA00022692"/>
    </source>
</evidence>
<keyword evidence="4 6" id="KW-1133">Transmembrane helix</keyword>
<comment type="subcellular location">
    <subcellularLocation>
        <location evidence="1">Cell membrane</location>
        <topology evidence="1">Multi-pass membrane protein</topology>
    </subcellularLocation>
</comment>
<feature type="transmembrane region" description="Helical" evidence="6">
    <location>
        <begin position="21"/>
        <end position="40"/>
    </location>
</feature>
<gene>
    <name evidence="7" type="ORF">J2S63_001567</name>
</gene>
<name>A0ABU2BWQ8_9ACTN</name>
<evidence type="ECO:0000256" key="2">
    <source>
        <dbReference type="ARBA" id="ARBA00022475"/>
    </source>
</evidence>
<evidence type="ECO:0000256" key="5">
    <source>
        <dbReference type="ARBA" id="ARBA00023136"/>
    </source>
</evidence>
<feature type="transmembrane region" description="Helical" evidence="6">
    <location>
        <begin position="365"/>
        <end position="384"/>
    </location>
</feature>
<feature type="transmembrane region" description="Helical" evidence="6">
    <location>
        <begin position="225"/>
        <end position="248"/>
    </location>
</feature>
<feature type="transmembrane region" description="Helical" evidence="6">
    <location>
        <begin position="390"/>
        <end position="409"/>
    </location>
</feature>
<dbReference type="PANTHER" id="PTHR30250">
    <property type="entry name" value="PST FAMILY PREDICTED COLANIC ACID TRANSPORTER"/>
    <property type="match status" value="1"/>
</dbReference>
<keyword evidence="2" id="KW-1003">Cell membrane</keyword>
<feature type="transmembrane region" description="Helical" evidence="6">
    <location>
        <begin position="336"/>
        <end position="353"/>
    </location>
</feature>
<feature type="transmembrane region" description="Helical" evidence="6">
    <location>
        <begin position="158"/>
        <end position="178"/>
    </location>
</feature>
<sequence length="438" mass="45371">MKAVTGAVARVRGDRMLSNSVLLFGTSVLMAGFGAMFWVLAARLQSPETVGLAGSLVATSDTLALFAQLGLNIALVRTMPRSDRQAADVVASVGVVATAAAVFAGGFVLLLPLTSPRLHQALDSPLADLVFVLLVAGTAVNVLSDNVFLAIDRVRSYFWLNGFVLGVAKCSLPLALAGAGVMGLYGSAGGAALLCGLASLAMILRRLQRPTSWRPSQALLHARGFAGAGYATFALTLLPQMVLPLIVINEQGPAAGAFFFVSGQIIALQNAILLAVGSSMYAESERHPERRTQVVRRGGQTMMLAGLAGAVPVILAAPLLLHVFGSAYADQGADTLRVLSLGVLGLGFNYWVAMRLRIAHRPFAMVGAQLACAALVLTLCVLAAPHGTVWVAAAWGIGQLLGGSVGYVISRTVAPLRDLPPVGATTEETDVVGPVTAL</sequence>
<comment type="caution">
    <text evidence="7">The sequence shown here is derived from an EMBL/GenBank/DDBJ whole genome shotgun (WGS) entry which is preliminary data.</text>
</comment>
<feature type="transmembrane region" description="Helical" evidence="6">
    <location>
        <begin position="87"/>
        <end position="109"/>
    </location>
</feature>
<evidence type="ECO:0000313" key="8">
    <source>
        <dbReference type="Proteomes" id="UP001183648"/>
    </source>
</evidence>
<dbReference type="InterPro" id="IPR050833">
    <property type="entry name" value="Poly_Biosynth_Transport"/>
</dbReference>
<evidence type="ECO:0000256" key="6">
    <source>
        <dbReference type="SAM" id="Phobius"/>
    </source>
</evidence>
<proteinExistence type="predicted"/>
<feature type="transmembrane region" description="Helical" evidence="6">
    <location>
        <begin position="52"/>
        <end position="75"/>
    </location>
</feature>
<evidence type="ECO:0000256" key="1">
    <source>
        <dbReference type="ARBA" id="ARBA00004651"/>
    </source>
</evidence>
<feature type="transmembrane region" description="Helical" evidence="6">
    <location>
        <begin position="254"/>
        <end position="282"/>
    </location>
</feature>
<feature type="transmembrane region" description="Helical" evidence="6">
    <location>
        <begin position="303"/>
        <end position="324"/>
    </location>
</feature>
<evidence type="ECO:0000313" key="7">
    <source>
        <dbReference type="EMBL" id="MDR7362014.1"/>
    </source>
</evidence>
<evidence type="ECO:0000256" key="4">
    <source>
        <dbReference type="ARBA" id="ARBA00022989"/>
    </source>
</evidence>
<dbReference type="RefSeq" id="WP_310300885.1">
    <property type="nucleotide sequence ID" value="NZ_BAAAPS010000008.1"/>
</dbReference>
<keyword evidence="5 6" id="KW-0472">Membrane</keyword>
<keyword evidence="3 6" id="KW-0812">Transmembrane</keyword>